<keyword evidence="1" id="KW-1133">Transmembrane helix</keyword>
<dbReference type="RefSeq" id="WP_004499009.1">
    <property type="nucleotide sequence ID" value="NZ_AFLV02000016.1"/>
</dbReference>
<proteinExistence type="predicted"/>
<dbReference type="GeneID" id="61111838"/>
<comment type="caution">
    <text evidence="2">The sequence shown here is derived from an EMBL/GenBank/DDBJ whole genome shotgun (WGS) entry which is preliminary data.</text>
</comment>
<evidence type="ECO:0000313" key="3">
    <source>
        <dbReference type="Proteomes" id="UP000001338"/>
    </source>
</evidence>
<reference evidence="2 3" key="1">
    <citation type="submission" date="2012-10" db="EMBL/GenBank/DDBJ databases">
        <authorList>
            <person name="Harkins D.M."/>
            <person name="Durkin A.S."/>
            <person name="Brinkac L.M."/>
            <person name="Haft D.H."/>
            <person name="Selengut J.D."/>
            <person name="Sanka R."/>
            <person name="DePew J."/>
            <person name="Purushe J."/>
            <person name="Whelen A.C."/>
            <person name="Vinetz J.M."/>
            <person name="Sutton G.G."/>
            <person name="Nierman W.C."/>
            <person name="Fouts D.E."/>
        </authorList>
    </citation>
    <scope>NUCLEOTIDE SEQUENCE [LARGE SCALE GENOMIC DNA]</scope>
    <source>
        <strain evidence="2 3">2006001853</strain>
    </source>
</reference>
<accession>A0A828Z3L2</accession>
<evidence type="ECO:0000256" key="1">
    <source>
        <dbReference type="SAM" id="Phobius"/>
    </source>
</evidence>
<protein>
    <submittedName>
        <fullName evidence="2">Uncharacterized protein</fullName>
    </submittedName>
</protein>
<gene>
    <name evidence="2" type="ORF">LEP1GSC036_1040</name>
</gene>
<keyword evidence="1" id="KW-0812">Transmembrane</keyword>
<keyword evidence="1" id="KW-0472">Membrane</keyword>
<feature type="transmembrane region" description="Helical" evidence="1">
    <location>
        <begin position="43"/>
        <end position="61"/>
    </location>
</feature>
<dbReference type="Proteomes" id="UP000001338">
    <property type="component" value="Unassembled WGS sequence"/>
</dbReference>
<organism evidence="2 3">
    <name type="scientific">Leptospira weilii str. 2006001853</name>
    <dbReference type="NCBI Taxonomy" id="1001589"/>
    <lineage>
        <taxon>Bacteria</taxon>
        <taxon>Pseudomonadati</taxon>
        <taxon>Spirochaetota</taxon>
        <taxon>Spirochaetia</taxon>
        <taxon>Leptospirales</taxon>
        <taxon>Leptospiraceae</taxon>
        <taxon>Leptospira</taxon>
    </lineage>
</organism>
<dbReference type="AlphaFoldDB" id="A0A828Z3L2"/>
<evidence type="ECO:0000313" key="2">
    <source>
        <dbReference type="EMBL" id="EKR65590.1"/>
    </source>
</evidence>
<name>A0A828Z3L2_9LEPT</name>
<sequence length="81" mass="9155">MAANLKVFASILRILNVSSVVESLGESLADFIAKMARDRAFRFNSFGISTTIAFAFCYVELTLKSERSVRYLTNEKNIRLK</sequence>
<dbReference type="EMBL" id="AFLV02000016">
    <property type="protein sequence ID" value="EKR65590.1"/>
    <property type="molecule type" value="Genomic_DNA"/>
</dbReference>